<evidence type="ECO:0000313" key="2">
    <source>
        <dbReference type="EMBL" id="AOZ46021.1"/>
    </source>
</evidence>
<name>A0AAC8YDC7_9ACTN</name>
<dbReference type="EMBL" id="CP015970">
    <property type="protein sequence ID" value="AOZ46021.1"/>
    <property type="molecule type" value="Genomic_DNA"/>
</dbReference>
<accession>A0AAC8YDC7</accession>
<dbReference type="Proteomes" id="UP000075221">
    <property type="component" value="Chromosome"/>
</dbReference>
<proteinExistence type="predicted"/>
<organism evidence="1 3">
    <name type="scientific">Acidipropionibacterium acidipropionici</name>
    <dbReference type="NCBI Taxonomy" id="1748"/>
    <lineage>
        <taxon>Bacteria</taxon>
        <taxon>Bacillati</taxon>
        <taxon>Actinomycetota</taxon>
        <taxon>Actinomycetes</taxon>
        <taxon>Propionibacteriales</taxon>
        <taxon>Propionibacteriaceae</taxon>
        <taxon>Acidipropionibacterium</taxon>
    </lineage>
</organism>
<sequence>MGVIMGPGNREPGDVLDVGVLIRHELAAHGIESHLEQADDLETAKVIEASGKEWFLWNLVHRLRGQEDRDAWPDTVHRHVDSMLESRIQPQAEQMSPEELRGCLRSRLVADVDDGTPTDLSYGRPFAPGIIEVLCADYPHSVTTLGRGHVEELPLGIDEAFDIGRANTVAEPVDESFEAADGVRILTGDSLFVASKAIDIAALVGGPIGPAPHGLAFALPNRSLLLYQVLSAEDWIQQTAELVQLVESMVADPEYFHPGGVVSDAAYYWAPDGRIDLLGGRHIDEDGETSLWISPPDSLADYLPVEPQE</sequence>
<dbReference type="Proteomes" id="UP000178666">
    <property type="component" value="Chromosome"/>
</dbReference>
<evidence type="ECO:0000313" key="3">
    <source>
        <dbReference type="Proteomes" id="UP000075221"/>
    </source>
</evidence>
<gene>
    <name evidence="2" type="ORF">A8L58_04025</name>
    <name evidence="1" type="ORF">AXH35_02560</name>
</gene>
<dbReference type="EMBL" id="CP014352">
    <property type="protein sequence ID" value="AMS04529.1"/>
    <property type="molecule type" value="Genomic_DNA"/>
</dbReference>
<evidence type="ECO:0000313" key="4">
    <source>
        <dbReference type="Proteomes" id="UP000178666"/>
    </source>
</evidence>
<keyword evidence="4" id="KW-1185">Reference proteome</keyword>
<reference evidence="2 4" key="1">
    <citation type="journal article" date="2016" name="Plant Dis.">
        <title>Improved production of propionic acid using genome shuffling.</title>
        <authorList>
            <person name="Luna-Flores C.H."/>
            <person name="Palfreyman R.W."/>
            <person name="Kromer J.O."/>
            <person name="Nielsen L.K."/>
            <person name="Marcellin E."/>
        </authorList>
    </citation>
    <scope>NUCLEOTIDE SEQUENCE [LARGE SCALE GENOMIC DNA]</scope>
    <source>
        <strain evidence="2 4">F3E8</strain>
    </source>
</reference>
<reference evidence="1 3" key="2">
    <citation type="submission" date="2016-02" db="EMBL/GenBank/DDBJ databases">
        <title>Complete Genome Sequence of Propionibacterium acidipropionici ATCC 55737.</title>
        <authorList>
            <person name="Luna Flores C.H."/>
            <person name="Nielsen L.K."/>
            <person name="Marcellin E."/>
        </authorList>
    </citation>
    <scope>NUCLEOTIDE SEQUENCE [LARGE SCALE GENOMIC DNA]</scope>
    <source>
        <strain evidence="1 3">ATCC 55737</strain>
    </source>
</reference>
<evidence type="ECO:0000313" key="1">
    <source>
        <dbReference type="EMBL" id="AMS04529.1"/>
    </source>
</evidence>
<dbReference type="AlphaFoldDB" id="A0AAC8YDC7"/>
<protein>
    <submittedName>
        <fullName evidence="1">Uncharacterized protein</fullName>
    </submittedName>
</protein>